<sequence length="51" mass="5604">MKSMKKWLLMLLTSVSVIGFAAGCSGDAEEDTGTEEQMEEESNTEESNTEE</sequence>
<reference evidence="3 4" key="1">
    <citation type="submission" date="2024-04" db="EMBL/GenBank/DDBJ databases">
        <title>Bacillus oryzaecorticis sp. nov., a moderately halophilic bacterium isolated from rice husks.</title>
        <authorList>
            <person name="Zhu H.-S."/>
        </authorList>
    </citation>
    <scope>NUCLEOTIDE SEQUENCE [LARGE SCALE GENOMIC DNA]</scope>
    <source>
        <strain evidence="3 4">ZC255</strain>
    </source>
</reference>
<feature type="chain" id="PRO_5047221483" evidence="2">
    <location>
        <begin position="22"/>
        <end position="51"/>
    </location>
</feature>
<dbReference type="Proteomes" id="UP001389717">
    <property type="component" value="Unassembled WGS sequence"/>
</dbReference>
<organism evidence="3 4">
    <name type="scientific">Rossellomorea oryzaecorticis</name>
    <dbReference type="NCBI Taxonomy" id="1396505"/>
    <lineage>
        <taxon>Bacteria</taxon>
        <taxon>Bacillati</taxon>
        <taxon>Bacillota</taxon>
        <taxon>Bacilli</taxon>
        <taxon>Bacillales</taxon>
        <taxon>Bacillaceae</taxon>
        <taxon>Rossellomorea</taxon>
    </lineage>
</organism>
<feature type="signal peptide" evidence="2">
    <location>
        <begin position="1"/>
        <end position="21"/>
    </location>
</feature>
<dbReference type="RefSeq" id="WP_341986127.1">
    <property type="nucleotide sequence ID" value="NZ_JBBYAF010000061.1"/>
</dbReference>
<accession>A0ABU9KEN6</accession>
<gene>
    <name evidence="3" type="ORF">AAEO50_20020</name>
</gene>
<proteinExistence type="predicted"/>
<evidence type="ECO:0000256" key="1">
    <source>
        <dbReference type="SAM" id="MobiDB-lite"/>
    </source>
</evidence>
<feature type="region of interest" description="Disordered" evidence="1">
    <location>
        <begin position="24"/>
        <end position="51"/>
    </location>
</feature>
<dbReference type="PROSITE" id="PS51257">
    <property type="entry name" value="PROKAR_LIPOPROTEIN"/>
    <property type="match status" value="1"/>
</dbReference>
<evidence type="ECO:0000313" key="3">
    <source>
        <dbReference type="EMBL" id="MEL3974580.1"/>
    </source>
</evidence>
<keyword evidence="2" id="KW-0732">Signal</keyword>
<feature type="compositionally biased region" description="Acidic residues" evidence="1">
    <location>
        <begin position="27"/>
        <end position="51"/>
    </location>
</feature>
<evidence type="ECO:0000313" key="4">
    <source>
        <dbReference type="Proteomes" id="UP001389717"/>
    </source>
</evidence>
<evidence type="ECO:0000256" key="2">
    <source>
        <dbReference type="SAM" id="SignalP"/>
    </source>
</evidence>
<comment type="caution">
    <text evidence="3">The sequence shown here is derived from an EMBL/GenBank/DDBJ whole genome shotgun (WGS) entry which is preliminary data.</text>
</comment>
<name>A0ABU9KEN6_9BACI</name>
<keyword evidence="4" id="KW-1185">Reference proteome</keyword>
<dbReference type="EMBL" id="JBBYAF010000061">
    <property type="protein sequence ID" value="MEL3974580.1"/>
    <property type="molecule type" value="Genomic_DNA"/>
</dbReference>
<protein>
    <submittedName>
        <fullName evidence="3">Uncharacterized protein</fullName>
    </submittedName>
</protein>